<keyword evidence="1" id="KW-0614">Plasmid</keyword>
<reference evidence="1" key="1">
    <citation type="submission" date="2009-08" db="EMBL/GenBank/DDBJ databases">
        <authorList>
            <person name="Gill J."/>
            <person name="Borman J."/>
            <person name="Shetty J."/>
            <person name="Hostetler J."/>
            <person name="Durkin S."/>
            <person name="Montgomery B."/>
        </authorList>
    </citation>
    <scope>NUCLEOTIDE SEQUENCE</scope>
    <source>
        <strain evidence="1">693-7</strain>
        <plasmid evidence="1">SAP044A</plasmid>
    </source>
</reference>
<accession>D2JDK4</accession>
<geneLocation type="plasmid" evidence="1">
    <name>SAP044A</name>
</geneLocation>
<sequence length="42" mass="4765">MKISSKIIILGKRRGGIMSIYIESVDSFNINEVKNLKIAKKQ</sequence>
<proteinExistence type="predicted"/>
<reference evidence="1" key="2">
    <citation type="submission" date="2009-12" db="EMBL/GenBank/DDBJ databases">
        <authorList>
            <person name="Summers A.O."/>
            <person name="Shearer J."/>
            <person name="Wireman J."/>
        </authorList>
    </citation>
    <scope>NUCLEOTIDE SEQUENCE</scope>
    <source>
        <strain evidence="1">693-7</strain>
        <plasmid evidence="1">SAP044A</plasmid>
    </source>
</reference>
<name>D2JDK4_9STAP</name>
<organism evidence="1">
    <name type="scientific">Staphylococcus sp. 693-7</name>
    <dbReference type="NCBI Taxonomy" id="678944"/>
    <lineage>
        <taxon>Bacteria</taxon>
        <taxon>Bacillati</taxon>
        <taxon>Bacillota</taxon>
        <taxon>Bacilli</taxon>
        <taxon>Bacillales</taxon>
        <taxon>Staphylococcaceae</taxon>
        <taxon>Staphylococcus</taxon>
    </lineage>
</organism>
<protein>
    <submittedName>
        <fullName evidence="1">Uncharacterized protein</fullName>
    </submittedName>
</protein>
<dbReference type="AlphaFoldDB" id="D2JDK4"/>
<evidence type="ECO:0000313" key="1">
    <source>
        <dbReference type="EMBL" id="ADA62661.1"/>
    </source>
</evidence>
<gene>
    <name evidence="1" type="ORF">SAP044A_003</name>
</gene>
<dbReference type="EMBL" id="GQ900476">
    <property type="protein sequence ID" value="ADA62661.1"/>
    <property type="molecule type" value="Genomic_DNA"/>
</dbReference>